<sequence length="26" mass="2802">MNPDLIVFGIIIALALWGGIVMFLNA</sequence>
<evidence type="ECO:0000313" key="2">
    <source>
        <dbReference type="EMBL" id="ATN88134.1"/>
    </source>
</evidence>
<keyword evidence="1" id="KW-1133">Transmembrane helix</keyword>
<organism evidence="2 3">
    <name type="scientific">Mycobacterium phage Cindaradix</name>
    <dbReference type="NCBI Taxonomy" id="2041524"/>
    <lineage>
        <taxon>Viruses</taxon>
        <taxon>Duplodnaviria</taxon>
        <taxon>Heunggongvirae</taxon>
        <taxon>Uroviricota</taxon>
        <taxon>Caudoviricetes</taxon>
        <taxon>Backyardiganvirus</taxon>
        <taxon>Backyardiganvirus cindaradix</taxon>
    </lineage>
</organism>
<name>A0A2D1G918_9CAUD</name>
<protein>
    <submittedName>
        <fullName evidence="2">Uncharacterized protein</fullName>
    </submittedName>
</protein>
<keyword evidence="3" id="KW-1185">Reference proteome</keyword>
<feature type="transmembrane region" description="Helical" evidence="1">
    <location>
        <begin position="6"/>
        <end position="24"/>
    </location>
</feature>
<reference evidence="2 3" key="1">
    <citation type="submission" date="2017-09" db="EMBL/GenBank/DDBJ databases">
        <authorList>
            <person name="Cai C."/>
            <person name="Leks W."/>
            <person name="Ratusnik R."/>
            <person name="Van Cor S."/>
            <person name="Cai C."/>
            <person name="Mao B."/>
            <person name="Saunders L."/>
            <person name="Warner M.H."/>
            <person name="Garlena R.A."/>
            <person name="Russell D.A."/>
            <person name="Pope W.H."/>
            <person name="Jacobs-Sera D."/>
            <person name="Hendrix R.W."/>
            <person name="Hatfull G.F."/>
        </authorList>
    </citation>
    <scope>NUCLEOTIDE SEQUENCE [LARGE SCALE GENOMIC DNA]</scope>
</reference>
<keyword evidence="1" id="KW-0812">Transmembrane</keyword>
<dbReference type="EMBL" id="MF919498">
    <property type="protein sequence ID" value="ATN88134.1"/>
    <property type="molecule type" value="Genomic_DNA"/>
</dbReference>
<accession>A0A2D1G918</accession>
<keyword evidence="1" id="KW-0472">Membrane</keyword>
<evidence type="ECO:0000256" key="1">
    <source>
        <dbReference type="SAM" id="Phobius"/>
    </source>
</evidence>
<gene>
    <name evidence="2" type="ORF">SEA_CINDARADIX_61</name>
</gene>
<proteinExistence type="predicted"/>
<evidence type="ECO:0000313" key="3">
    <source>
        <dbReference type="Proteomes" id="UP000228693"/>
    </source>
</evidence>
<dbReference type="Proteomes" id="UP000228693">
    <property type="component" value="Segment"/>
</dbReference>